<evidence type="ECO:0000313" key="2">
    <source>
        <dbReference type="Proteomes" id="UP000799118"/>
    </source>
</evidence>
<dbReference type="OrthoDB" id="3026831at2759"/>
<dbReference type="Proteomes" id="UP000799118">
    <property type="component" value="Unassembled WGS sequence"/>
</dbReference>
<proteinExistence type="predicted"/>
<sequence>MPRRKFRFQDMIYKQEFSRFNSAMYKRSEIIVQTFEGPEARELWEQTITVAHRLVNAHFLNLIGVSPEESSGDPHYIVFDGSSCRSTHHLLASLLRKGTKETSPVGMQIVYGVASGLDFLIQQNISLAGIEETINLFSNNHGHTVLSFTPPVEDMEEQRSASKCRNEEILVCTSLIQKTFNKANHVIYREKLDRHQYEDGNIQDLDENALAVPGHASVSNSMTNTDQHSCRREIVFRPFTSESARKLSSIIQSYHDRLQSLSDPLHDISLPRRFVFLRTDQLPIHTCSGYSREEITLSPDAFRSTVMIHEHPSIDEICFVCGKMIKDLIPKDSVNGSQQLRKMIKDLLPEGWDNGFSNFRVFNWELESYFSVQEA</sequence>
<gene>
    <name evidence="1" type="ORF">BT96DRAFT_195151</name>
</gene>
<keyword evidence="2" id="KW-1185">Reference proteome</keyword>
<evidence type="ECO:0000313" key="1">
    <source>
        <dbReference type="EMBL" id="KAE9394251.1"/>
    </source>
</evidence>
<accession>A0A6A4H850</accession>
<protein>
    <submittedName>
        <fullName evidence="1">Uncharacterized protein</fullName>
    </submittedName>
</protein>
<organism evidence="1 2">
    <name type="scientific">Gymnopus androsaceus JB14</name>
    <dbReference type="NCBI Taxonomy" id="1447944"/>
    <lineage>
        <taxon>Eukaryota</taxon>
        <taxon>Fungi</taxon>
        <taxon>Dikarya</taxon>
        <taxon>Basidiomycota</taxon>
        <taxon>Agaricomycotina</taxon>
        <taxon>Agaricomycetes</taxon>
        <taxon>Agaricomycetidae</taxon>
        <taxon>Agaricales</taxon>
        <taxon>Marasmiineae</taxon>
        <taxon>Omphalotaceae</taxon>
        <taxon>Gymnopus</taxon>
    </lineage>
</organism>
<dbReference type="AlphaFoldDB" id="A0A6A4H850"/>
<name>A0A6A4H850_9AGAR</name>
<dbReference type="EMBL" id="ML769553">
    <property type="protein sequence ID" value="KAE9394251.1"/>
    <property type="molecule type" value="Genomic_DNA"/>
</dbReference>
<reference evidence="1" key="1">
    <citation type="journal article" date="2019" name="Environ. Microbiol.">
        <title>Fungal ecological strategies reflected in gene transcription - a case study of two litter decomposers.</title>
        <authorList>
            <person name="Barbi F."/>
            <person name="Kohler A."/>
            <person name="Barry K."/>
            <person name="Baskaran P."/>
            <person name="Daum C."/>
            <person name="Fauchery L."/>
            <person name="Ihrmark K."/>
            <person name="Kuo A."/>
            <person name="LaButti K."/>
            <person name="Lipzen A."/>
            <person name="Morin E."/>
            <person name="Grigoriev I.V."/>
            <person name="Henrissat B."/>
            <person name="Lindahl B."/>
            <person name="Martin F."/>
        </authorList>
    </citation>
    <scope>NUCLEOTIDE SEQUENCE</scope>
    <source>
        <strain evidence="1">JB14</strain>
    </source>
</reference>